<dbReference type="KEGG" id="cben:EG339_11120"/>
<sequence>MKDRKSRKFVMGDIHGAYKALVQCLQRSGFNYQNDTLIQLGDIADGHNEVYECVEELLKIKNLIAIKGNHDAWFQEFIQTDFHPVSWNYGGKGTIESYLKYKDGPKVCFSKGSGFKTSLNSSDIPPLHRQFFQKQKLFYILENICFVHAGFDRYLDFHEQSEKNYYWDRRLWTEALSHADEGKKVDTFEMITHFKSIYIGHTSTLNWDTVQPMTALNITNLDTGAGSNGKLTMLNIDTKQIWQSDPLDTLYKDCKCIAHINK</sequence>
<accession>A0A3G6TB39</accession>
<dbReference type="InterPro" id="IPR004843">
    <property type="entry name" value="Calcineurin-like_PHP"/>
</dbReference>
<proteinExistence type="predicted"/>
<organism evidence="2 3">
    <name type="scientific">Chryseobacterium bernardetii</name>
    <dbReference type="NCBI Taxonomy" id="1241978"/>
    <lineage>
        <taxon>Bacteria</taxon>
        <taxon>Pseudomonadati</taxon>
        <taxon>Bacteroidota</taxon>
        <taxon>Flavobacteriia</taxon>
        <taxon>Flavobacteriales</taxon>
        <taxon>Weeksellaceae</taxon>
        <taxon>Chryseobacterium group</taxon>
        <taxon>Chryseobacterium</taxon>
    </lineage>
</organism>
<reference evidence="3" key="1">
    <citation type="submission" date="2018-11" db="EMBL/GenBank/DDBJ databases">
        <title>Proposal to divide the Flavobacteriaceae and reorganize its genera based on Amino Acid Identity values calculated from whole genome sequences.</title>
        <authorList>
            <person name="Nicholson A.C."/>
            <person name="Gulvik C.A."/>
            <person name="Whitney A.M."/>
            <person name="Humrighouse B.W."/>
            <person name="Bell M."/>
            <person name="Holmes B."/>
            <person name="Steigerwalt A.G."/>
            <person name="Villarma A."/>
            <person name="Sheth M."/>
            <person name="Batra D."/>
            <person name="Pryor J."/>
            <person name="Bernardet J.-F."/>
            <person name="Hugo C."/>
            <person name="Kampfer P."/>
            <person name="Newman J."/>
            <person name="McQuiston J.R."/>
        </authorList>
    </citation>
    <scope>NUCLEOTIDE SEQUENCE [LARGE SCALE GENOMIC DNA]</scope>
    <source>
        <strain evidence="3">G0229</strain>
    </source>
</reference>
<dbReference type="EMBL" id="CP033932">
    <property type="protein sequence ID" value="AZB25089.1"/>
    <property type="molecule type" value="Genomic_DNA"/>
</dbReference>
<dbReference type="GeneID" id="99065361"/>
<name>A0A3G6TB39_9FLAO</name>
<dbReference type="PANTHER" id="PTHR42850">
    <property type="entry name" value="METALLOPHOSPHOESTERASE"/>
    <property type="match status" value="1"/>
</dbReference>
<dbReference type="AlphaFoldDB" id="A0A3G6TB39"/>
<evidence type="ECO:0000259" key="1">
    <source>
        <dbReference type="Pfam" id="PF00149"/>
    </source>
</evidence>
<dbReference type="GO" id="GO:0016791">
    <property type="term" value="F:phosphatase activity"/>
    <property type="evidence" value="ECO:0007669"/>
    <property type="project" value="TreeGrafter"/>
</dbReference>
<dbReference type="Pfam" id="PF00149">
    <property type="entry name" value="Metallophos"/>
    <property type="match status" value="1"/>
</dbReference>
<feature type="domain" description="Calcineurin-like phosphoesterase" evidence="1">
    <location>
        <begin position="10"/>
        <end position="201"/>
    </location>
</feature>
<gene>
    <name evidence="2" type="ORF">EG339_11120</name>
</gene>
<protein>
    <submittedName>
        <fullName evidence="2">Phosphoesterase</fullName>
    </submittedName>
</protein>
<dbReference type="GO" id="GO:0008803">
    <property type="term" value="F:bis(5'-nucleosyl)-tetraphosphatase (symmetrical) activity"/>
    <property type="evidence" value="ECO:0007669"/>
    <property type="project" value="TreeGrafter"/>
</dbReference>
<dbReference type="Gene3D" id="3.60.21.10">
    <property type="match status" value="1"/>
</dbReference>
<dbReference type="RefSeq" id="WP_123870217.1">
    <property type="nucleotide sequence ID" value="NZ_CP033932.1"/>
</dbReference>
<dbReference type="PANTHER" id="PTHR42850:SF4">
    <property type="entry name" value="ZINC-DEPENDENT ENDOPOLYPHOSPHATASE"/>
    <property type="match status" value="1"/>
</dbReference>
<dbReference type="GO" id="GO:0005737">
    <property type="term" value="C:cytoplasm"/>
    <property type="evidence" value="ECO:0007669"/>
    <property type="project" value="TreeGrafter"/>
</dbReference>
<evidence type="ECO:0000313" key="3">
    <source>
        <dbReference type="Proteomes" id="UP000271193"/>
    </source>
</evidence>
<dbReference type="GO" id="GO:0110154">
    <property type="term" value="P:RNA decapping"/>
    <property type="evidence" value="ECO:0007669"/>
    <property type="project" value="TreeGrafter"/>
</dbReference>
<dbReference type="Proteomes" id="UP000271193">
    <property type="component" value="Chromosome"/>
</dbReference>
<dbReference type="InterPro" id="IPR029052">
    <property type="entry name" value="Metallo-depent_PP-like"/>
</dbReference>
<keyword evidence="3" id="KW-1185">Reference proteome</keyword>
<evidence type="ECO:0000313" key="2">
    <source>
        <dbReference type="EMBL" id="AZB25089.1"/>
    </source>
</evidence>
<dbReference type="SUPFAM" id="SSF56300">
    <property type="entry name" value="Metallo-dependent phosphatases"/>
    <property type="match status" value="1"/>
</dbReference>
<dbReference type="InterPro" id="IPR050126">
    <property type="entry name" value="Ap4A_hydrolase"/>
</dbReference>